<name>A0A9J6FMB9_HAELO</name>
<gene>
    <name evidence="5" type="ORF">HPB48_008464</name>
</gene>
<dbReference type="InterPro" id="IPR013098">
    <property type="entry name" value="Ig_I-set"/>
</dbReference>
<dbReference type="GO" id="GO:0005886">
    <property type="term" value="C:plasma membrane"/>
    <property type="evidence" value="ECO:0007669"/>
    <property type="project" value="TreeGrafter"/>
</dbReference>
<dbReference type="PANTHER" id="PTHR45080">
    <property type="entry name" value="CONTACTIN 5"/>
    <property type="match status" value="1"/>
</dbReference>
<dbReference type="GO" id="GO:0007156">
    <property type="term" value="P:homophilic cell adhesion via plasma membrane adhesion molecules"/>
    <property type="evidence" value="ECO:0007669"/>
    <property type="project" value="TreeGrafter"/>
</dbReference>
<dbReference type="SMART" id="SM00408">
    <property type="entry name" value="IGc2"/>
    <property type="match status" value="1"/>
</dbReference>
<dbReference type="GO" id="GO:0008046">
    <property type="term" value="F:axon guidance receptor activity"/>
    <property type="evidence" value="ECO:0007669"/>
    <property type="project" value="TreeGrafter"/>
</dbReference>
<evidence type="ECO:0000256" key="3">
    <source>
        <dbReference type="ARBA" id="ARBA00023319"/>
    </source>
</evidence>
<dbReference type="PANTHER" id="PTHR45080:SF8">
    <property type="entry name" value="IG-LIKE DOMAIN-CONTAINING PROTEIN"/>
    <property type="match status" value="1"/>
</dbReference>
<dbReference type="InterPro" id="IPR007110">
    <property type="entry name" value="Ig-like_dom"/>
</dbReference>
<keyword evidence="3" id="KW-0393">Immunoglobulin domain</keyword>
<dbReference type="EMBL" id="JABSTR010000002">
    <property type="protein sequence ID" value="KAH9364298.1"/>
    <property type="molecule type" value="Genomic_DNA"/>
</dbReference>
<dbReference type="AlphaFoldDB" id="A0A9J6FMB9"/>
<dbReference type="OMA" id="WSAKAFR"/>
<reference evidence="5 6" key="1">
    <citation type="journal article" date="2020" name="Cell">
        <title>Large-Scale Comparative Analyses of Tick Genomes Elucidate Their Genetic Diversity and Vector Capacities.</title>
        <authorList>
            <consortium name="Tick Genome and Microbiome Consortium (TIGMIC)"/>
            <person name="Jia N."/>
            <person name="Wang J."/>
            <person name="Shi W."/>
            <person name="Du L."/>
            <person name="Sun Y."/>
            <person name="Zhan W."/>
            <person name="Jiang J.F."/>
            <person name="Wang Q."/>
            <person name="Zhang B."/>
            <person name="Ji P."/>
            <person name="Bell-Sakyi L."/>
            <person name="Cui X.M."/>
            <person name="Yuan T.T."/>
            <person name="Jiang B.G."/>
            <person name="Yang W.F."/>
            <person name="Lam T.T."/>
            <person name="Chang Q.C."/>
            <person name="Ding S.J."/>
            <person name="Wang X.J."/>
            <person name="Zhu J.G."/>
            <person name="Ruan X.D."/>
            <person name="Zhao L."/>
            <person name="Wei J.T."/>
            <person name="Ye R.Z."/>
            <person name="Que T.C."/>
            <person name="Du C.H."/>
            <person name="Zhou Y.H."/>
            <person name="Cheng J.X."/>
            <person name="Dai P.F."/>
            <person name="Guo W.B."/>
            <person name="Han X.H."/>
            <person name="Huang E.J."/>
            <person name="Li L.F."/>
            <person name="Wei W."/>
            <person name="Gao Y.C."/>
            <person name="Liu J.Z."/>
            <person name="Shao H.Z."/>
            <person name="Wang X."/>
            <person name="Wang C.C."/>
            <person name="Yang T.C."/>
            <person name="Huo Q.B."/>
            <person name="Li W."/>
            <person name="Chen H.Y."/>
            <person name="Chen S.E."/>
            <person name="Zhou L.G."/>
            <person name="Ni X.B."/>
            <person name="Tian J.H."/>
            <person name="Sheng Y."/>
            <person name="Liu T."/>
            <person name="Pan Y.S."/>
            <person name="Xia L.Y."/>
            <person name="Li J."/>
            <person name="Zhao F."/>
            <person name="Cao W.C."/>
        </authorList>
    </citation>
    <scope>NUCLEOTIDE SEQUENCE [LARGE SCALE GENOMIC DNA]</scope>
    <source>
        <strain evidence="5">HaeL-2018</strain>
    </source>
</reference>
<dbReference type="GO" id="GO:0050808">
    <property type="term" value="P:synapse organization"/>
    <property type="evidence" value="ECO:0007669"/>
    <property type="project" value="TreeGrafter"/>
</dbReference>
<dbReference type="VEuPathDB" id="VectorBase:HLOH_058714"/>
<dbReference type="InterPro" id="IPR003598">
    <property type="entry name" value="Ig_sub2"/>
</dbReference>
<protein>
    <recommendedName>
        <fullName evidence="4">Ig-like domain-containing protein</fullName>
    </recommendedName>
</protein>
<keyword evidence="6" id="KW-1185">Reference proteome</keyword>
<sequence>MTVLSACLAKKKNSTAIKWSAKAFRSNVPEKPRIQPFSFPIKHRLGKDITVSCFAMEGQPPLKFAWAKDGREISNGAKFTVEQATAKMSTLTIHEVSAADIGNYTCGVSNNEGQ</sequence>
<evidence type="ECO:0000313" key="6">
    <source>
        <dbReference type="Proteomes" id="UP000821853"/>
    </source>
</evidence>
<keyword evidence="1" id="KW-0732">Signal</keyword>
<evidence type="ECO:0000259" key="4">
    <source>
        <dbReference type="PROSITE" id="PS50835"/>
    </source>
</evidence>
<dbReference type="OrthoDB" id="6434169at2759"/>
<dbReference type="Pfam" id="PF07679">
    <property type="entry name" value="I-set"/>
    <property type="match status" value="1"/>
</dbReference>
<dbReference type="InterPro" id="IPR050958">
    <property type="entry name" value="Cell_Adh-Cytoskel_Orgn"/>
</dbReference>
<dbReference type="GO" id="GO:0030424">
    <property type="term" value="C:axon"/>
    <property type="evidence" value="ECO:0007669"/>
    <property type="project" value="TreeGrafter"/>
</dbReference>
<evidence type="ECO:0000256" key="2">
    <source>
        <dbReference type="ARBA" id="ARBA00023157"/>
    </source>
</evidence>
<dbReference type="PROSITE" id="PS50835">
    <property type="entry name" value="IG_LIKE"/>
    <property type="match status" value="1"/>
</dbReference>
<comment type="caution">
    <text evidence="5">The sequence shown here is derived from an EMBL/GenBank/DDBJ whole genome shotgun (WGS) entry which is preliminary data.</text>
</comment>
<dbReference type="GO" id="GO:0043025">
    <property type="term" value="C:neuronal cell body"/>
    <property type="evidence" value="ECO:0007669"/>
    <property type="project" value="TreeGrafter"/>
</dbReference>
<organism evidence="5 6">
    <name type="scientific">Haemaphysalis longicornis</name>
    <name type="common">Bush tick</name>
    <dbReference type="NCBI Taxonomy" id="44386"/>
    <lineage>
        <taxon>Eukaryota</taxon>
        <taxon>Metazoa</taxon>
        <taxon>Ecdysozoa</taxon>
        <taxon>Arthropoda</taxon>
        <taxon>Chelicerata</taxon>
        <taxon>Arachnida</taxon>
        <taxon>Acari</taxon>
        <taxon>Parasitiformes</taxon>
        <taxon>Ixodida</taxon>
        <taxon>Ixodoidea</taxon>
        <taxon>Ixodidae</taxon>
        <taxon>Haemaphysalinae</taxon>
        <taxon>Haemaphysalis</taxon>
    </lineage>
</organism>
<dbReference type="SUPFAM" id="SSF48726">
    <property type="entry name" value="Immunoglobulin"/>
    <property type="match status" value="1"/>
</dbReference>
<proteinExistence type="predicted"/>
<evidence type="ECO:0000313" key="5">
    <source>
        <dbReference type="EMBL" id="KAH9364298.1"/>
    </source>
</evidence>
<keyword evidence="2" id="KW-1015">Disulfide bond</keyword>
<dbReference type="InterPro" id="IPR013783">
    <property type="entry name" value="Ig-like_fold"/>
</dbReference>
<evidence type="ECO:0000256" key="1">
    <source>
        <dbReference type="ARBA" id="ARBA00022729"/>
    </source>
</evidence>
<accession>A0A9J6FMB9</accession>
<feature type="domain" description="Ig-like" evidence="4">
    <location>
        <begin position="32"/>
        <end position="114"/>
    </location>
</feature>
<dbReference type="Proteomes" id="UP000821853">
    <property type="component" value="Chromosome 10"/>
</dbReference>
<dbReference type="Gene3D" id="2.60.40.10">
    <property type="entry name" value="Immunoglobulins"/>
    <property type="match status" value="1"/>
</dbReference>
<dbReference type="FunFam" id="2.60.40.10:FF:000333">
    <property type="entry name" value="Down syndrome cell adhesion molecule"/>
    <property type="match status" value="1"/>
</dbReference>
<dbReference type="InterPro" id="IPR036179">
    <property type="entry name" value="Ig-like_dom_sf"/>
</dbReference>